<feature type="region of interest" description="Disordered" evidence="1">
    <location>
        <begin position="100"/>
        <end position="132"/>
    </location>
</feature>
<dbReference type="AlphaFoldDB" id="A0A9N9BDV1"/>
<evidence type="ECO:0000313" key="4">
    <source>
        <dbReference type="Proteomes" id="UP000789831"/>
    </source>
</evidence>
<dbReference type="InterPro" id="IPR057511">
    <property type="entry name" value="WH_GDS1"/>
</dbReference>
<name>A0A9N9BDV1_9GLOM</name>
<gene>
    <name evidence="3" type="ORF">AGERDE_LOCUS7122</name>
</gene>
<keyword evidence="4" id="KW-1185">Reference proteome</keyword>
<accession>A0A9N9BDV1</accession>
<comment type="caution">
    <text evidence="3">The sequence shown here is derived from an EMBL/GenBank/DDBJ whole genome shotgun (WGS) entry which is preliminary data.</text>
</comment>
<organism evidence="3 4">
    <name type="scientific">Ambispora gerdemannii</name>
    <dbReference type="NCBI Taxonomy" id="144530"/>
    <lineage>
        <taxon>Eukaryota</taxon>
        <taxon>Fungi</taxon>
        <taxon>Fungi incertae sedis</taxon>
        <taxon>Mucoromycota</taxon>
        <taxon>Glomeromycotina</taxon>
        <taxon>Glomeromycetes</taxon>
        <taxon>Archaeosporales</taxon>
        <taxon>Ambisporaceae</taxon>
        <taxon>Ambispora</taxon>
    </lineage>
</organism>
<feature type="compositionally biased region" description="Polar residues" evidence="1">
    <location>
        <begin position="103"/>
        <end position="132"/>
    </location>
</feature>
<evidence type="ECO:0000313" key="3">
    <source>
        <dbReference type="EMBL" id="CAG8560400.1"/>
    </source>
</evidence>
<dbReference type="Pfam" id="PF25318">
    <property type="entry name" value="WHD_GDS1"/>
    <property type="match status" value="1"/>
</dbReference>
<evidence type="ECO:0000259" key="2">
    <source>
        <dbReference type="Pfam" id="PF25318"/>
    </source>
</evidence>
<protein>
    <submittedName>
        <fullName evidence="3">10050_t:CDS:1</fullName>
    </submittedName>
</protein>
<dbReference type="Proteomes" id="UP000789831">
    <property type="component" value="Unassembled WGS sequence"/>
</dbReference>
<evidence type="ECO:0000256" key="1">
    <source>
        <dbReference type="SAM" id="MobiDB-lite"/>
    </source>
</evidence>
<proteinExistence type="predicted"/>
<dbReference type="EMBL" id="CAJVPL010001233">
    <property type="protein sequence ID" value="CAG8560400.1"/>
    <property type="molecule type" value="Genomic_DNA"/>
</dbReference>
<dbReference type="OrthoDB" id="10390602at2759"/>
<reference evidence="3" key="1">
    <citation type="submission" date="2021-06" db="EMBL/GenBank/DDBJ databases">
        <authorList>
            <person name="Kallberg Y."/>
            <person name="Tangrot J."/>
            <person name="Rosling A."/>
        </authorList>
    </citation>
    <scope>NUCLEOTIDE SEQUENCE</scope>
    <source>
        <strain evidence="3">MT106</strain>
    </source>
</reference>
<feature type="domain" description="GDS1 winged helix" evidence="2">
    <location>
        <begin position="162"/>
        <end position="230"/>
    </location>
</feature>
<sequence>MENTSTLFLGLQNPPAQMLNFNNNPDGFSGAVSPLIMDTSENPQEIVGQKSQEEYTTMKCFANLSSLNSMQNLPTQLSNGILSSDSSTIAFTSKNQREISGMKSPNISASTTPISLSSVNSPASTESQMSSPASITNIKHQIIEEAFNEYFKPIVPRPSQHRELFYGILKAFLLLENRPIAVKDLVKVVVKNKFAKPKGSTPHQTISAALSMYINNNEARTKTDAILYKTERRNKDTASRVFWSLNLDNPKIRIALNALTEKLRGISFSPLSEISSLESTVTSPRAETPEMPVLYMTSPTILSQPEMPASIIASPSAPLSPIKEIPTPTITSLPILSPQLPQTFVAAEESITEQKVVARKNKRKYVPDSTENHRVTRQRTEKIKIESITQPDPLPNLTNQEEIERRKVNQLAEKHFGGSCSRPEGEFLMAGIKGLLMLGNQETNIKNLANAVMKYRGFPQAPAITLYIGMCKCLQGMDAQKSSFIKKIRRDAKSSIAWKLEETHSDVRKIKYFENFYNGVKKIDC</sequence>